<evidence type="ECO:0000256" key="1">
    <source>
        <dbReference type="SAM" id="MobiDB-lite"/>
    </source>
</evidence>
<evidence type="ECO:0000313" key="3">
    <source>
        <dbReference type="EMBL" id="EAX86032.1"/>
    </source>
</evidence>
<dbReference type="InParanoid" id="A2G9Y6"/>
<protein>
    <submittedName>
        <fullName evidence="3">Uncharacterized protein</fullName>
    </submittedName>
</protein>
<feature type="compositionally biased region" description="Basic and acidic residues" evidence="1">
    <location>
        <begin position="308"/>
        <end position="323"/>
    </location>
</feature>
<feature type="region of interest" description="Disordered" evidence="1">
    <location>
        <begin position="161"/>
        <end position="210"/>
    </location>
</feature>
<dbReference type="Proteomes" id="UP000001542">
    <property type="component" value="Unassembled WGS sequence"/>
</dbReference>
<keyword evidence="2" id="KW-0472">Membrane</keyword>
<gene>
    <name evidence="3" type="ORF">TVAG_461160</name>
</gene>
<dbReference type="VEuPathDB" id="TrichDB:TVAGG3_0196800"/>
<keyword evidence="4" id="KW-1185">Reference proteome</keyword>
<sequence>MCCCTDFEGYYEVADFYQSHPRYYYSDYNSCGCRKCQCCYENHCSCCNCYYSCNEKLCQCCYERHNYRYFNFLRILFSISSLVTFPIVSFISVLHLCNPTLRDKDFEENYKDQDIKYKTPMTISKFYSKFKLKGKTYSNSKSEIDNFDSSDESNEIQDVEKPFANQQAPVEEENSYSGSENSAIELPPIQEKTEIKTSQPETKQEQPKVKINPDIVPSITEKNEENHDVNKVEETALKPLQLSGSRQLSYACSPLAANETENSVFVQSIQEPPLEEPSNVAKIGLDILPLPAQHALPPPNFENNYQSDETHEKHDESHGERSRNSKMKRQHRMSMPNFSNIPEFTPLNNEAVDHFKDILDHRNVLTDDDANDIFFPKKRGHQKRKYSHDVWRKSMELFEPPSNFDTETIEIPENIPSNETISNYSSRNNSEEEIPNFVGTLPLFQADGMSIIIPPTAAEYNGIAPPITFIDPQGNVKPTEKRRQKKRRASAWVEKPTISKTNDLSFLF</sequence>
<feature type="region of interest" description="Disordered" evidence="1">
    <location>
        <begin position="293"/>
        <end position="332"/>
    </location>
</feature>
<reference evidence="3" key="1">
    <citation type="submission" date="2006-10" db="EMBL/GenBank/DDBJ databases">
        <authorList>
            <person name="Amadeo P."/>
            <person name="Zhao Q."/>
            <person name="Wortman J."/>
            <person name="Fraser-Liggett C."/>
            <person name="Carlton J."/>
        </authorList>
    </citation>
    <scope>NUCLEOTIDE SEQUENCE</scope>
    <source>
        <strain evidence="3">G3</strain>
    </source>
</reference>
<accession>A2G9Y6</accession>
<dbReference type="VEuPathDB" id="TrichDB:TVAG_461160"/>
<reference evidence="3" key="2">
    <citation type="journal article" date="2007" name="Science">
        <title>Draft genome sequence of the sexually transmitted pathogen Trichomonas vaginalis.</title>
        <authorList>
            <person name="Carlton J.M."/>
            <person name="Hirt R.P."/>
            <person name="Silva J.C."/>
            <person name="Delcher A.L."/>
            <person name="Schatz M."/>
            <person name="Zhao Q."/>
            <person name="Wortman J.R."/>
            <person name="Bidwell S.L."/>
            <person name="Alsmark U.C.M."/>
            <person name="Besteiro S."/>
            <person name="Sicheritz-Ponten T."/>
            <person name="Noel C.J."/>
            <person name="Dacks J.B."/>
            <person name="Foster P.G."/>
            <person name="Simillion C."/>
            <person name="Van de Peer Y."/>
            <person name="Miranda-Saavedra D."/>
            <person name="Barton G.J."/>
            <person name="Westrop G.D."/>
            <person name="Mueller S."/>
            <person name="Dessi D."/>
            <person name="Fiori P.L."/>
            <person name="Ren Q."/>
            <person name="Paulsen I."/>
            <person name="Zhang H."/>
            <person name="Bastida-Corcuera F.D."/>
            <person name="Simoes-Barbosa A."/>
            <person name="Brown M.T."/>
            <person name="Hayes R.D."/>
            <person name="Mukherjee M."/>
            <person name="Okumura C.Y."/>
            <person name="Schneider R."/>
            <person name="Smith A.J."/>
            <person name="Vanacova S."/>
            <person name="Villalvazo M."/>
            <person name="Haas B.J."/>
            <person name="Pertea M."/>
            <person name="Feldblyum T.V."/>
            <person name="Utterback T.R."/>
            <person name="Shu C.L."/>
            <person name="Osoegawa K."/>
            <person name="de Jong P.J."/>
            <person name="Hrdy I."/>
            <person name="Horvathova L."/>
            <person name="Zubacova Z."/>
            <person name="Dolezal P."/>
            <person name="Malik S.B."/>
            <person name="Logsdon J.M. Jr."/>
            <person name="Henze K."/>
            <person name="Gupta A."/>
            <person name="Wang C.C."/>
            <person name="Dunne R.L."/>
            <person name="Upcroft J.A."/>
            <person name="Upcroft P."/>
            <person name="White O."/>
            <person name="Salzberg S.L."/>
            <person name="Tang P."/>
            <person name="Chiu C.-H."/>
            <person name="Lee Y.-S."/>
            <person name="Embley T.M."/>
            <person name="Coombs G.H."/>
            <person name="Mottram J.C."/>
            <person name="Tachezy J."/>
            <person name="Fraser-Liggett C.M."/>
            <person name="Johnson P.J."/>
        </authorList>
    </citation>
    <scope>NUCLEOTIDE SEQUENCE [LARGE SCALE GENOMIC DNA]</scope>
    <source>
        <strain evidence="3">G3</strain>
    </source>
</reference>
<organism evidence="3 4">
    <name type="scientific">Trichomonas vaginalis (strain ATCC PRA-98 / G3)</name>
    <dbReference type="NCBI Taxonomy" id="412133"/>
    <lineage>
        <taxon>Eukaryota</taxon>
        <taxon>Metamonada</taxon>
        <taxon>Parabasalia</taxon>
        <taxon>Trichomonadida</taxon>
        <taxon>Trichomonadidae</taxon>
        <taxon>Trichomonas</taxon>
    </lineage>
</organism>
<dbReference type="KEGG" id="tva:4743675"/>
<proteinExistence type="predicted"/>
<evidence type="ECO:0000256" key="2">
    <source>
        <dbReference type="SAM" id="Phobius"/>
    </source>
</evidence>
<dbReference type="RefSeq" id="XP_001298962.1">
    <property type="nucleotide sequence ID" value="XM_001298961.1"/>
</dbReference>
<name>A2G9Y6_TRIV3</name>
<feature type="transmembrane region" description="Helical" evidence="2">
    <location>
        <begin position="72"/>
        <end position="96"/>
    </location>
</feature>
<keyword evidence="2" id="KW-0812">Transmembrane</keyword>
<dbReference type="EMBL" id="DS114755">
    <property type="protein sequence ID" value="EAX86032.1"/>
    <property type="molecule type" value="Genomic_DNA"/>
</dbReference>
<keyword evidence="2" id="KW-1133">Transmembrane helix</keyword>
<dbReference type="AlphaFoldDB" id="A2G9Y6"/>
<evidence type="ECO:0000313" key="4">
    <source>
        <dbReference type="Proteomes" id="UP000001542"/>
    </source>
</evidence>